<dbReference type="PANTHER" id="PTHR30477:SF0">
    <property type="entry name" value="METAL TRANSPORT SYSTEM MEMBRANE PROTEIN TM_0125-RELATED"/>
    <property type="match status" value="1"/>
</dbReference>
<sequence length="260" mass="28217">MLSYTFMQHAYLVGTLIAVVSGFVGVFTVARHMSFFAHTLSEIGFAGASFGLFMSWSPLFGMLAFTILAAMTIGQLGLQEKRSESLISAVSAVAIGLGIAFLALSQKNASAATGILFGSIFSISRQNVREVLVLAVIVLLAMFLLYRPLRHYAFDYSTAVFSLKHVVWYEMIFLVIMATSVAVSAQVVGSLLIFILMTLPASAAMRWGRTVVQMVGLAILFAVLGVWSALALSYYTNVPVSFYIAIIEAGIYFLSLVRSK</sequence>
<dbReference type="EMBL" id="QRAS01000001">
    <property type="protein sequence ID" value="RDL12227.1"/>
    <property type="molecule type" value="Genomic_DNA"/>
</dbReference>
<evidence type="ECO:0000256" key="2">
    <source>
        <dbReference type="ARBA" id="ARBA00008034"/>
    </source>
</evidence>
<dbReference type="GO" id="GO:0043190">
    <property type="term" value="C:ATP-binding cassette (ABC) transporter complex"/>
    <property type="evidence" value="ECO:0007669"/>
    <property type="project" value="InterPro"/>
</dbReference>
<dbReference type="InterPro" id="IPR001626">
    <property type="entry name" value="ABC_TroCD"/>
</dbReference>
<comment type="similarity">
    <text evidence="2 6">Belongs to the ABC-3 integral membrane protein family.</text>
</comment>
<comment type="subcellular location">
    <subcellularLocation>
        <location evidence="6">Cell membrane</location>
        <topology evidence="6">Multi-pass membrane protein</topology>
    </subcellularLocation>
    <subcellularLocation>
        <location evidence="1">Membrane</location>
        <topology evidence="1">Multi-pass membrane protein</topology>
    </subcellularLocation>
</comment>
<dbReference type="SUPFAM" id="SSF81345">
    <property type="entry name" value="ABC transporter involved in vitamin B12 uptake, BtuC"/>
    <property type="match status" value="1"/>
</dbReference>
<accession>A0A288Q8Y3</accession>
<comment type="caution">
    <text evidence="7">The sequence shown here is derived from an EMBL/GenBank/DDBJ whole genome shotgun (WGS) entry which is preliminary data.</text>
</comment>
<dbReference type="Proteomes" id="UP000254912">
    <property type="component" value="Unassembled WGS sequence"/>
</dbReference>
<keyword evidence="3 6" id="KW-0812">Transmembrane</keyword>
<dbReference type="Gene3D" id="1.10.3470.10">
    <property type="entry name" value="ABC transporter involved in vitamin B12 uptake, BtuC"/>
    <property type="match status" value="1"/>
</dbReference>
<evidence type="ECO:0000313" key="7">
    <source>
        <dbReference type="EMBL" id="RDL12227.1"/>
    </source>
</evidence>
<dbReference type="InterPro" id="IPR037294">
    <property type="entry name" value="ABC_BtuC-like"/>
</dbReference>
<name>A0A288Q8Y3_9LACO</name>
<dbReference type="AlphaFoldDB" id="A0A288Q8Y3"/>
<evidence type="ECO:0000256" key="4">
    <source>
        <dbReference type="ARBA" id="ARBA00022989"/>
    </source>
</evidence>
<dbReference type="GO" id="GO:0055085">
    <property type="term" value="P:transmembrane transport"/>
    <property type="evidence" value="ECO:0007669"/>
    <property type="project" value="InterPro"/>
</dbReference>
<dbReference type="Pfam" id="PF00950">
    <property type="entry name" value="ABC-3"/>
    <property type="match status" value="1"/>
</dbReference>
<evidence type="ECO:0000256" key="3">
    <source>
        <dbReference type="ARBA" id="ARBA00022692"/>
    </source>
</evidence>
<evidence type="ECO:0000256" key="1">
    <source>
        <dbReference type="ARBA" id="ARBA00004141"/>
    </source>
</evidence>
<gene>
    <name evidence="7" type="ORF">DFP99_0662</name>
</gene>
<dbReference type="RefSeq" id="WP_070230274.1">
    <property type="nucleotide sequence ID" value="NZ_BJYO01000002.1"/>
</dbReference>
<keyword evidence="8" id="KW-1185">Reference proteome</keyword>
<keyword evidence="6" id="KW-0813">Transport</keyword>
<dbReference type="GeneID" id="94546223"/>
<keyword evidence="4" id="KW-1133">Transmembrane helix</keyword>
<protein>
    <submittedName>
        <fullName evidence="7">Zinc/manganese transport system permease protein</fullName>
    </submittedName>
</protein>
<reference evidence="7 8" key="1">
    <citation type="submission" date="2018-07" db="EMBL/GenBank/DDBJ databases">
        <title>Genomic Encyclopedia of Type Strains, Phase III (KMG-III): the genomes of soil and plant-associated and newly described type strains.</title>
        <authorList>
            <person name="Whitman W."/>
        </authorList>
    </citation>
    <scope>NUCLEOTIDE SEQUENCE [LARGE SCALE GENOMIC DNA]</scope>
    <source>
        <strain evidence="7 8">CECT 7031</strain>
    </source>
</reference>
<proteinExistence type="inferred from homology"/>
<dbReference type="PANTHER" id="PTHR30477">
    <property type="entry name" value="ABC-TRANSPORTER METAL-BINDING PROTEIN"/>
    <property type="match status" value="1"/>
</dbReference>
<evidence type="ECO:0000313" key="8">
    <source>
        <dbReference type="Proteomes" id="UP000254912"/>
    </source>
</evidence>
<dbReference type="KEGG" id="wso:WSWS_01033"/>
<organism evidence="7 8">
    <name type="scientific">Weissella soli</name>
    <dbReference type="NCBI Taxonomy" id="155866"/>
    <lineage>
        <taxon>Bacteria</taxon>
        <taxon>Bacillati</taxon>
        <taxon>Bacillota</taxon>
        <taxon>Bacilli</taxon>
        <taxon>Lactobacillales</taxon>
        <taxon>Lactobacillaceae</taxon>
        <taxon>Weissella</taxon>
    </lineage>
</organism>
<keyword evidence="5" id="KW-0472">Membrane</keyword>
<evidence type="ECO:0000256" key="6">
    <source>
        <dbReference type="RuleBase" id="RU003943"/>
    </source>
</evidence>
<evidence type="ECO:0000256" key="5">
    <source>
        <dbReference type="ARBA" id="ARBA00023136"/>
    </source>
</evidence>